<dbReference type="AlphaFoldDB" id="A0A853AQ49"/>
<reference evidence="2 3" key="1">
    <citation type="submission" date="2020-07" db="EMBL/GenBank/DDBJ databases">
        <title>Sequencing the genomes of 1000 actinobacteria strains.</title>
        <authorList>
            <person name="Klenk H.-P."/>
        </authorList>
    </citation>
    <scope>NUCLEOTIDE SEQUENCE [LARGE SCALE GENOMIC DNA]</scope>
    <source>
        <strain evidence="2 3">DSM 44065</strain>
    </source>
</reference>
<name>A0A853AQ49_9PSEU</name>
<feature type="region of interest" description="Disordered" evidence="1">
    <location>
        <begin position="1"/>
        <end position="48"/>
    </location>
</feature>
<accession>A0A853AQ49</accession>
<organism evidence="2 3">
    <name type="scientific">Saccharopolyspora hordei</name>
    <dbReference type="NCBI Taxonomy" id="1838"/>
    <lineage>
        <taxon>Bacteria</taxon>
        <taxon>Bacillati</taxon>
        <taxon>Actinomycetota</taxon>
        <taxon>Actinomycetes</taxon>
        <taxon>Pseudonocardiales</taxon>
        <taxon>Pseudonocardiaceae</taxon>
        <taxon>Saccharopolyspora</taxon>
    </lineage>
</organism>
<feature type="compositionally biased region" description="Low complexity" evidence="1">
    <location>
        <begin position="12"/>
        <end position="23"/>
    </location>
</feature>
<protein>
    <submittedName>
        <fullName evidence="2">Uncharacterized protein</fullName>
    </submittedName>
</protein>
<evidence type="ECO:0000313" key="2">
    <source>
        <dbReference type="EMBL" id="NYI82631.1"/>
    </source>
</evidence>
<dbReference type="EMBL" id="JACCFJ010000001">
    <property type="protein sequence ID" value="NYI82631.1"/>
    <property type="molecule type" value="Genomic_DNA"/>
</dbReference>
<dbReference type="Proteomes" id="UP000587002">
    <property type="component" value="Unassembled WGS sequence"/>
</dbReference>
<comment type="caution">
    <text evidence="2">The sequence shown here is derived from an EMBL/GenBank/DDBJ whole genome shotgun (WGS) entry which is preliminary data.</text>
</comment>
<sequence>MTPAAPPDSGTAPASAPRNPPASERGPQRVTPTRWSPGAWTSRPGSPG</sequence>
<keyword evidence="3" id="KW-1185">Reference proteome</keyword>
<evidence type="ECO:0000313" key="3">
    <source>
        <dbReference type="Proteomes" id="UP000587002"/>
    </source>
</evidence>
<proteinExistence type="predicted"/>
<evidence type="ECO:0000256" key="1">
    <source>
        <dbReference type="SAM" id="MobiDB-lite"/>
    </source>
</evidence>
<gene>
    <name evidence="2" type="ORF">HNR68_001261</name>
</gene>